<keyword evidence="3" id="KW-1185">Reference proteome</keyword>
<feature type="transmembrane region" description="Helical" evidence="1">
    <location>
        <begin position="56"/>
        <end position="72"/>
    </location>
</feature>
<feature type="transmembrane region" description="Helical" evidence="1">
    <location>
        <begin position="31"/>
        <end position="49"/>
    </location>
</feature>
<protein>
    <recommendedName>
        <fullName evidence="4">Major facilitator superfamily (MFS) profile domain-containing protein</fullName>
    </recommendedName>
</protein>
<keyword evidence="1" id="KW-1133">Transmembrane helix</keyword>
<keyword evidence="1" id="KW-0812">Transmembrane</keyword>
<evidence type="ECO:0000313" key="3">
    <source>
        <dbReference type="Proteomes" id="UP000069205"/>
    </source>
</evidence>
<accession>A0A0K2GCX2</accession>
<evidence type="ECO:0000256" key="1">
    <source>
        <dbReference type="SAM" id="Phobius"/>
    </source>
</evidence>
<dbReference type="PATRIC" id="fig|42253.5.peg.1987"/>
<evidence type="ECO:0008006" key="4">
    <source>
        <dbReference type="Google" id="ProtNLM"/>
    </source>
</evidence>
<reference evidence="2 3" key="1">
    <citation type="journal article" date="2015" name="Proc. Natl. Acad. Sci. U.S.A.">
        <title>Expanded metabolic versatility of ubiquitous nitrite-oxidizing bacteria from the genus Nitrospira.</title>
        <authorList>
            <person name="Koch H."/>
            <person name="Lucker S."/>
            <person name="Albertsen M."/>
            <person name="Kitzinger K."/>
            <person name="Herbold C."/>
            <person name="Spieck E."/>
            <person name="Nielsen P.H."/>
            <person name="Wagner M."/>
            <person name="Daims H."/>
        </authorList>
    </citation>
    <scope>NUCLEOTIDE SEQUENCE [LARGE SCALE GENOMIC DNA]</scope>
    <source>
        <strain evidence="2 3">NSP M-1</strain>
    </source>
</reference>
<dbReference type="RefSeq" id="WP_053379600.1">
    <property type="nucleotide sequence ID" value="NZ_CP011801.1"/>
</dbReference>
<dbReference type="EMBL" id="CP011801">
    <property type="protein sequence ID" value="ALA58432.1"/>
    <property type="molecule type" value="Genomic_DNA"/>
</dbReference>
<gene>
    <name evidence="2" type="ORF">NITMOv2_2015</name>
</gene>
<sequence length="75" mass="8333">MKAVLHLMLGLLLWWPGLAWAEEAVESSYRGIATIYYTLIWAILAYGLLDAFGRKALYVGAPILAIIIYLLLPPA</sequence>
<dbReference type="AlphaFoldDB" id="A0A0K2GCX2"/>
<organism evidence="2 3">
    <name type="scientific">Nitrospira moscoviensis</name>
    <dbReference type="NCBI Taxonomy" id="42253"/>
    <lineage>
        <taxon>Bacteria</taxon>
        <taxon>Pseudomonadati</taxon>
        <taxon>Nitrospirota</taxon>
        <taxon>Nitrospiria</taxon>
        <taxon>Nitrospirales</taxon>
        <taxon>Nitrospiraceae</taxon>
        <taxon>Nitrospira</taxon>
    </lineage>
</organism>
<name>A0A0K2GCX2_NITMO</name>
<dbReference type="KEGG" id="nmv:NITMOv2_2015"/>
<proteinExistence type="predicted"/>
<keyword evidence="1" id="KW-0472">Membrane</keyword>
<evidence type="ECO:0000313" key="2">
    <source>
        <dbReference type="EMBL" id="ALA58432.1"/>
    </source>
</evidence>
<dbReference type="Proteomes" id="UP000069205">
    <property type="component" value="Chromosome"/>
</dbReference>